<proteinExistence type="inferred from homology"/>
<organism evidence="3 4">
    <name type="scientific">Nocardia beijingensis</name>
    <dbReference type="NCBI Taxonomy" id="95162"/>
    <lineage>
        <taxon>Bacteria</taxon>
        <taxon>Bacillati</taxon>
        <taxon>Actinomycetota</taxon>
        <taxon>Actinomycetes</taxon>
        <taxon>Mycobacteriales</taxon>
        <taxon>Nocardiaceae</taxon>
        <taxon>Nocardia</taxon>
    </lineage>
</organism>
<dbReference type="PANTHER" id="PTHR10907:SF47">
    <property type="entry name" value="REGUCALCIN"/>
    <property type="match status" value="1"/>
</dbReference>
<dbReference type="SUPFAM" id="SSF63829">
    <property type="entry name" value="Calcium-dependent phosphotriesterase"/>
    <property type="match status" value="1"/>
</dbReference>
<gene>
    <name evidence="3" type="ORF">ACH47G_13410</name>
</gene>
<evidence type="ECO:0000256" key="1">
    <source>
        <dbReference type="ARBA" id="ARBA00008853"/>
    </source>
</evidence>
<dbReference type="RefSeq" id="WP_396953524.1">
    <property type="nucleotide sequence ID" value="NZ_JBIRXV010000002.1"/>
</dbReference>
<dbReference type="InterPro" id="IPR005511">
    <property type="entry name" value="SMP-30"/>
</dbReference>
<dbReference type="InterPro" id="IPR011042">
    <property type="entry name" value="6-blade_b-propeller_TolB-like"/>
</dbReference>
<accession>A0ABW7WET7</accession>
<keyword evidence="3" id="KW-0378">Hydrolase</keyword>
<sequence>MAREKSKTRGQQMTPKTDVCEAVVDDAELGEGPTWDVAAGRLLWVDILGCRIHSFDPRSGADSPMATDQHIGAAKPCLSGGLVTNMRDGIGRYDAANNFRWLHHRPVPGRRGNDAAVAPDGTLWVGTMRYDERPGGGTLSRIMPDGTAILLLDDVTVSNGIGWSPEGRRMYFVDTPTRRIDIFDYTDDGASGRRPWVEIERGAGFPDGLTVDADGAVWVALWDGGSLRRYTPDGRLDRVVPLPVRRPTACAFGGDGLSDLYVTTARVGLTHPDPLAGSLLVLPDIGQGLPQPAFGG</sequence>
<name>A0ABW7WET7_9NOCA</name>
<reference evidence="3 4" key="1">
    <citation type="submission" date="2024-10" db="EMBL/GenBank/DDBJ databases">
        <title>The Natural Products Discovery Center: Release of the First 8490 Sequenced Strains for Exploring Actinobacteria Biosynthetic Diversity.</title>
        <authorList>
            <person name="Kalkreuter E."/>
            <person name="Kautsar S.A."/>
            <person name="Yang D."/>
            <person name="Bader C.D."/>
            <person name="Teijaro C.N."/>
            <person name="Fluegel L."/>
            <person name="Davis C.M."/>
            <person name="Simpson J.R."/>
            <person name="Lauterbach L."/>
            <person name="Steele A.D."/>
            <person name="Gui C."/>
            <person name="Meng S."/>
            <person name="Li G."/>
            <person name="Viehrig K."/>
            <person name="Ye F."/>
            <person name="Su P."/>
            <person name="Kiefer A.F."/>
            <person name="Nichols A."/>
            <person name="Cepeda A.J."/>
            <person name="Yan W."/>
            <person name="Fan B."/>
            <person name="Jiang Y."/>
            <person name="Adhikari A."/>
            <person name="Zheng C.-J."/>
            <person name="Schuster L."/>
            <person name="Cowan T.M."/>
            <person name="Smanski M.J."/>
            <person name="Chevrette M.G."/>
            <person name="De Carvalho L.P.S."/>
            <person name="Shen B."/>
        </authorList>
    </citation>
    <scope>NUCLEOTIDE SEQUENCE [LARGE SCALE GENOMIC DNA]</scope>
    <source>
        <strain evidence="3 4">NPDC019626</strain>
    </source>
</reference>
<feature type="domain" description="SMP-30/Gluconolactonase/LRE-like region" evidence="2">
    <location>
        <begin position="29"/>
        <end position="266"/>
    </location>
</feature>
<dbReference type="EC" id="3.1.1.99" evidence="3"/>
<dbReference type="Pfam" id="PF08450">
    <property type="entry name" value="SGL"/>
    <property type="match status" value="1"/>
</dbReference>
<dbReference type="Proteomes" id="UP001611450">
    <property type="component" value="Unassembled WGS sequence"/>
</dbReference>
<dbReference type="PRINTS" id="PR01790">
    <property type="entry name" value="SMP30FAMILY"/>
</dbReference>
<keyword evidence="4" id="KW-1185">Reference proteome</keyword>
<comment type="similarity">
    <text evidence="1">Belongs to the SMP-30/CGR1 family.</text>
</comment>
<dbReference type="EMBL" id="JBIRXV010000002">
    <property type="protein sequence ID" value="MFI2321479.1"/>
    <property type="molecule type" value="Genomic_DNA"/>
</dbReference>
<dbReference type="Gene3D" id="2.120.10.30">
    <property type="entry name" value="TolB, C-terminal domain"/>
    <property type="match status" value="1"/>
</dbReference>
<dbReference type="PANTHER" id="PTHR10907">
    <property type="entry name" value="REGUCALCIN"/>
    <property type="match status" value="1"/>
</dbReference>
<dbReference type="InterPro" id="IPR013658">
    <property type="entry name" value="SGL"/>
</dbReference>
<evidence type="ECO:0000313" key="3">
    <source>
        <dbReference type="EMBL" id="MFI2321479.1"/>
    </source>
</evidence>
<dbReference type="GO" id="GO:0016787">
    <property type="term" value="F:hydrolase activity"/>
    <property type="evidence" value="ECO:0007669"/>
    <property type="project" value="UniProtKB-KW"/>
</dbReference>
<evidence type="ECO:0000313" key="4">
    <source>
        <dbReference type="Proteomes" id="UP001611450"/>
    </source>
</evidence>
<comment type="caution">
    <text evidence="3">The sequence shown here is derived from an EMBL/GenBank/DDBJ whole genome shotgun (WGS) entry which is preliminary data.</text>
</comment>
<evidence type="ECO:0000259" key="2">
    <source>
        <dbReference type="Pfam" id="PF08450"/>
    </source>
</evidence>
<protein>
    <submittedName>
        <fullName evidence="3">SMP-30/gluconolactonase/LRE family protein</fullName>
        <ecNumber evidence="3">3.1.1.99</ecNumber>
    </submittedName>
</protein>